<keyword evidence="1" id="KW-0548">Nucleotidyltransferase</keyword>
<dbReference type="EMBL" id="FOPZ01000004">
    <property type="protein sequence ID" value="SFH45267.1"/>
    <property type="molecule type" value="Genomic_DNA"/>
</dbReference>
<sequence length="237" mass="26378">MAEILCTICARGGSKGVPNKNLREVGGKPLIGHAVSDALSWERETDVVVSTDDETIASVAEEFGAAVPFMRPSELASDEAAKLPAIQHAVEYIETERGKTYDYVVDIDATTPLRQPSDIEDCFEAVVTDEEATNAYTVCEADKNPYFNMVELDEDGYASLSKSLDDEVVRRQDAPVVYEMNAAVYVYERDFLMKTDSTHSNYTKISVMPPKRSVDIDTKLDLQFVEFMFEQGEDVDD</sequence>
<reference evidence="1 2" key="1">
    <citation type="submission" date="2016-10" db="EMBL/GenBank/DDBJ databases">
        <authorList>
            <person name="Varghese N."/>
            <person name="Submissions S."/>
        </authorList>
    </citation>
    <scope>NUCLEOTIDE SEQUENCE [LARGE SCALE GENOMIC DNA]</scope>
    <source>
        <strain evidence="1 2">CGMCC 1.6377</strain>
    </source>
</reference>
<dbReference type="PANTHER" id="PTHR21485:SF6">
    <property type="entry name" value="N-ACYLNEURAMINATE CYTIDYLYLTRANSFERASE-RELATED"/>
    <property type="match status" value="1"/>
</dbReference>
<accession>A0A1I3A578</accession>
<dbReference type="InterPro" id="IPR050793">
    <property type="entry name" value="CMP-NeuNAc_synthase"/>
</dbReference>
<dbReference type="SUPFAM" id="SSF53448">
    <property type="entry name" value="Nucleotide-diphospho-sugar transferases"/>
    <property type="match status" value="1"/>
</dbReference>
<organism evidence="1 2">
    <name type="scientific">Halorubrum aquaticum</name>
    <dbReference type="NCBI Taxonomy" id="387340"/>
    <lineage>
        <taxon>Archaea</taxon>
        <taxon>Methanobacteriati</taxon>
        <taxon>Methanobacteriota</taxon>
        <taxon>Stenosarchaea group</taxon>
        <taxon>Halobacteria</taxon>
        <taxon>Halobacteriales</taxon>
        <taxon>Haloferacaceae</taxon>
        <taxon>Halorubrum</taxon>
    </lineage>
</organism>
<dbReference type="PANTHER" id="PTHR21485">
    <property type="entry name" value="HAD SUPERFAMILY MEMBERS CMAS AND KDSC"/>
    <property type="match status" value="1"/>
</dbReference>
<gene>
    <name evidence="1" type="ORF">SAMN04488066_104164</name>
</gene>
<evidence type="ECO:0000313" key="1">
    <source>
        <dbReference type="EMBL" id="SFH45267.1"/>
    </source>
</evidence>
<keyword evidence="1" id="KW-0808">Transferase</keyword>
<dbReference type="CDD" id="cd02513">
    <property type="entry name" value="CMP-NeuAc_Synthase"/>
    <property type="match status" value="1"/>
</dbReference>
<dbReference type="OrthoDB" id="10155at2157"/>
<dbReference type="InterPro" id="IPR029044">
    <property type="entry name" value="Nucleotide-diphossugar_trans"/>
</dbReference>
<dbReference type="AlphaFoldDB" id="A0A1I3A578"/>
<dbReference type="GO" id="GO:0008781">
    <property type="term" value="F:N-acylneuraminate cytidylyltransferase activity"/>
    <property type="evidence" value="ECO:0007669"/>
    <property type="project" value="TreeGrafter"/>
</dbReference>
<proteinExistence type="predicted"/>
<keyword evidence="2" id="KW-1185">Reference proteome</keyword>
<dbReference type="Proteomes" id="UP000323537">
    <property type="component" value="Unassembled WGS sequence"/>
</dbReference>
<dbReference type="Pfam" id="PF02348">
    <property type="entry name" value="CTP_transf_3"/>
    <property type="match status" value="1"/>
</dbReference>
<dbReference type="InterPro" id="IPR003329">
    <property type="entry name" value="Cytidylyl_trans"/>
</dbReference>
<evidence type="ECO:0000313" key="2">
    <source>
        <dbReference type="Proteomes" id="UP000323537"/>
    </source>
</evidence>
<dbReference type="Gene3D" id="3.90.550.10">
    <property type="entry name" value="Spore Coat Polysaccharide Biosynthesis Protein SpsA, Chain A"/>
    <property type="match status" value="1"/>
</dbReference>
<name>A0A1I3A578_9EURY</name>
<protein>
    <submittedName>
        <fullName evidence="1">N-acylneuraminate cytidylyltransferase</fullName>
    </submittedName>
</protein>
<dbReference type="RefSeq" id="WP_149783803.1">
    <property type="nucleotide sequence ID" value="NZ_BAAADP010000001.1"/>
</dbReference>